<comment type="caution">
    <text evidence="1">The sequence shown here is derived from an EMBL/GenBank/DDBJ whole genome shotgun (WGS) entry which is preliminary data.</text>
</comment>
<sequence>MEKTKSVFSFFDIKSDENFSFKVLEITKAKGLMLDIFDKFVGFL</sequence>
<protein>
    <submittedName>
        <fullName evidence="1">Uncharacterized protein</fullName>
    </submittedName>
</protein>
<keyword evidence="2" id="KW-1185">Reference proteome</keyword>
<organism evidence="1 2">
    <name type="scientific">Streptococcus ratti FA-1 = DSM 20564</name>
    <dbReference type="NCBI Taxonomy" id="699248"/>
    <lineage>
        <taxon>Bacteria</taxon>
        <taxon>Bacillati</taxon>
        <taxon>Bacillota</taxon>
        <taxon>Bacilli</taxon>
        <taxon>Lactobacillales</taxon>
        <taxon>Streptococcaceae</taxon>
        <taxon>Streptococcus</taxon>
    </lineage>
</organism>
<evidence type="ECO:0000313" key="2">
    <source>
        <dbReference type="Proteomes" id="UP000007815"/>
    </source>
</evidence>
<name>A0ABN0GU38_STRRT</name>
<reference evidence="1 2" key="1">
    <citation type="submission" date="2009-12" db="EMBL/GenBank/DDBJ databases">
        <authorList>
            <person name="Lefebure T."/>
            <person name="Cornejo O.E."/>
            <person name="Pavinski Bitar P.D."/>
            <person name="Lang P."/>
            <person name="Stanhope M.J."/>
        </authorList>
    </citation>
    <scope>NUCLEOTIDE SEQUENCE [LARGE SCALE GENOMIC DNA]</scope>
    <source>
        <strain evidence="1 2">FA-1</strain>
    </source>
</reference>
<proteinExistence type="predicted"/>
<accession>A0ABN0GU38</accession>
<gene>
    <name evidence="1" type="ORF">SRA_05491</name>
</gene>
<dbReference type="Proteomes" id="UP000007815">
    <property type="component" value="Unassembled WGS sequence"/>
</dbReference>
<dbReference type="EMBL" id="AJTZ01000005">
    <property type="protein sequence ID" value="EJN93966.1"/>
    <property type="molecule type" value="Genomic_DNA"/>
</dbReference>
<evidence type="ECO:0000313" key="1">
    <source>
        <dbReference type="EMBL" id="EJN93966.1"/>
    </source>
</evidence>